<dbReference type="SUPFAM" id="SSF75304">
    <property type="entry name" value="Amidase signature (AS) enzymes"/>
    <property type="match status" value="1"/>
</dbReference>
<dbReference type="Proteomes" id="UP001501337">
    <property type="component" value="Unassembled WGS sequence"/>
</dbReference>
<evidence type="ECO:0000313" key="3">
    <source>
        <dbReference type="Proteomes" id="UP001501337"/>
    </source>
</evidence>
<dbReference type="Gene3D" id="3.90.1300.10">
    <property type="entry name" value="Amidase signature (AS) domain"/>
    <property type="match status" value="1"/>
</dbReference>
<dbReference type="PANTHER" id="PTHR11895">
    <property type="entry name" value="TRANSAMIDASE"/>
    <property type="match status" value="1"/>
</dbReference>
<evidence type="ECO:0000259" key="1">
    <source>
        <dbReference type="Pfam" id="PF01425"/>
    </source>
</evidence>
<comment type="caution">
    <text evidence="2">The sequence shown here is derived from an EMBL/GenBank/DDBJ whole genome shotgun (WGS) entry which is preliminary data.</text>
</comment>
<dbReference type="Pfam" id="PF01425">
    <property type="entry name" value="Amidase"/>
    <property type="match status" value="1"/>
</dbReference>
<reference evidence="3" key="1">
    <citation type="journal article" date="2019" name="Int. J. Syst. Evol. Microbiol.">
        <title>The Global Catalogue of Microorganisms (GCM) 10K type strain sequencing project: providing services to taxonomists for standard genome sequencing and annotation.</title>
        <authorList>
            <consortium name="The Broad Institute Genomics Platform"/>
            <consortium name="The Broad Institute Genome Sequencing Center for Infectious Disease"/>
            <person name="Wu L."/>
            <person name="Ma J."/>
        </authorList>
    </citation>
    <scope>NUCLEOTIDE SEQUENCE [LARGE SCALE GENOMIC DNA]</scope>
    <source>
        <strain evidence="3">JCM 17555</strain>
    </source>
</reference>
<keyword evidence="3" id="KW-1185">Reference proteome</keyword>
<evidence type="ECO:0000313" key="2">
    <source>
        <dbReference type="EMBL" id="GAA3964694.1"/>
    </source>
</evidence>
<feature type="domain" description="Amidase" evidence="1">
    <location>
        <begin position="23"/>
        <end position="438"/>
    </location>
</feature>
<dbReference type="InterPro" id="IPR000120">
    <property type="entry name" value="Amidase"/>
</dbReference>
<name>A0ABP7PFA0_9GAMM</name>
<protein>
    <recommendedName>
        <fullName evidence="1">Amidase domain-containing protein</fullName>
    </recommendedName>
</protein>
<dbReference type="InterPro" id="IPR036928">
    <property type="entry name" value="AS_sf"/>
</dbReference>
<dbReference type="EMBL" id="BAABBO010000010">
    <property type="protein sequence ID" value="GAA3964694.1"/>
    <property type="molecule type" value="Genomic_DNA"/>
</dbReference>
<proteinExistence type="predicted"/>
<dbReference type="InterPro" id="IPR023631">
    <property type="entry name" value="Amidase_dom"/>
</dbReference>
<dbReference type="NCBIfam" id="NF006043">
    <property type="entry name" value="PRK08186.1"/>
    <property type="match status" value="1"/>
</dbReference>
<gene>
    <name evidence="2" type="ORF">GCM10022278_23120</name>
</gene>
<accession>A0ABP7PFA0</accession>
<dbReference type="Gene3D" id="1.20.58.1700">
    <property type="match status" value="1"/>
</dbReference>
<organism evidence="2 3">
    <name type="scientific">Allohahella marinimesophila</name>
    <dbReference type="NCBI Taxonomy" id="1054972"/>
    <lineage>
        <taxon>Bacteria</taxon>
        <taxon>Pseudomonadati</taxon>
        <taxon>Pseudomonadota</taxon>
        <taxon>Gammaproteobacteria</taxon>
        <taxon>Oceanospirillales</taxon>
        <taxon>Hahellaceae</taxon>
        <taxon>Allohahella</taxon>
    </lineage>
</organism>
<dbReference type="PANTHER" id="PTHR11895:SF169">
    <property type="entry name" value="GLUTAMYL-TRNA(GLN) AMIDOTRANSFERASE"/>
    <property type="match status" value="1"/>
</dbReference>
<sequence length="461" mass="49234">MIMDISPQRLRAAYRSGGRKPSEVIEHLLSRFVDEDQQGVWISTVAVDRLRASAREMDTRLNELDEFPLLGLPFSVKDCIDVAGEVTTAACPEFSYLAEHSSPVVQRAIDCGAIYIGKTNMDQFATGLVGTRSPYGTARNPYNPLYIPGGSSSGSAVSVATGTSSFSLGTDTGGSGRVPASYCGVTGLKPAPGALSRRGMVSACRSFDTISLYTASADDGLEVFRHLLAYDPADCWSDDAYALQEVGAEATSMRIATPRSEDLCFFGDTETPDLFMRGQTVAESHFGPLAKIDFSAFTEVNDLMFFGPFVAERDVSVGTFLDSNPGAGIDVVRSLIVGSRTHTAADAYRAYYRLKEARHALKAFWQQYDVLMVPTVGSVLSLDDVASEPLQTSFNNGYYTNFANPLQLAAVAVPSQVTSSGVPFGVTFLGPAGTEAKLANVASQFVAACTMASSTAQRQSA</sequence>